<reference evidence="1" key="2">
    <citation type="journal article" date="2015" name="Data Brief">
        <title>Shoot transcriptome of the giant reed, Arundo donax.</title>
        <authorList>
            <person name="Barrero R.A."/>
            <person name="Guerrero F.D."/>
            <person name="Moolhuijzen P."/>
            <person name="Goolsby J.A."/>
            <person name="Tidwell J."/>
            <person name="Bellgard S.E."/>
            <person name="Bellgard M.I."/>
        </authorList>
    </citation>
    <scope>NUCLEOTIDE SEQUENCE</scope>
    <source>
        <tissue evidence="1">Shoot tissue taken approximately 20 cm above the soil surface</tissue>
    </source>
</reference>
<accession>A0A0A9FY25</accession>
<reference evidence="1" key="1">
    <citation type="submission" date="2014-09" db="EMBL/GenBank/DDBJ databases">
        <authorList>
            <person name="Magalhaes I.L.F."/>
            <person name="Oliveira U."/>
            <person name="Santos F.R."/>
            <person name="Vidigal T.H.D.A."/>
            <person name="Brescovit A.D."/>
            <person name="Santos A.J."/>
        </authorList>
    </citation>
    <scope>NUCLEOTIDE SEQUENCE</scope>
    <source>
        <tissue evidence="1">Shoot tissue taken approximately 20 cm above the soil surface</tissue>
    </source>
</reference>
<dbReference type="EMBL" id="GBRH01182685">
    <property type="protein sequence ID" value="JAE15211.1"/>
    <property type="molecule type" value="Transcribed_RNA"/>
</dbReference>
<sequence length="47" mass="5425">MNNVLIHVVCLLLYDYRISQKKIIGNRLFLYCPDDSLKTPVLLAFLG</sequence>
<dbReference type="AlphaFoldDB" id="A0A0A9FY25"/>
<evidence type="ECO:0000313" key="1">
    <source>
        <dbReference type="EMBL" id="JAE15211.1"/>
    </source>
</evidence>
<name>A0A0A9FY25_ARUDO</name>
<organism evidence="1">
    <name type="scientific">Arundo donax</name>
    <name type="common">Giant reed</name>
    <name type="synonym">Donax arundinaceus</name>
    <dbReference type="NCBI Taxonomy" id="35708"/>
    <lineage>
        <taxon>Eukaryota</taxon>
        <taxon>Viridiplantae</taxon>
        <taxon>Streptophyta</taxon>
        <taxon>Embryophyta</taxon>
        <taxon>Tracheophyta</taxon>
        <taxon>Spermatophyta</taxon>
        <taxon>Magnoliopsida</taxon>
        <taxon>Liliopsida</taxon>
        <taxon>Poales</taxon>
        <taxon>Poaceae</taxon>
        <taxon>PACMAD clade</taxon>
        <taxon>Arundinoideae</taxon>
        <taxon>Arundineae</taxon>
        <taxon>Arundo</taxon>
    </lineage>
</organism>
<proteinExistence type="predicted"/>
<protein>
    <submittedName>
        <fullName evidence="1">Uncharacterized protein</fullName>
    </submittedName>
</protein>